<evidence type="ECO:0000313" key="2">
    <source>
        <dbReference type="Proteomes" id="UP000324800"/>
    </source>
</evidence>
<gene>
    <name evidence="1" type="ORF">EZS28_013364</name>
</gene>
<dbReference type="Proteomes" id="UP000324800">
    <property type="component" value="Unassembled WGS sequence"/>
</dbReference>
<comment type="caution">
    <text evidence="1">The sequence shown here is derived from an EMBL/GenBank/DDBJ whole genome shotgun (WGS) entry which is preliminary data.</text>
</comment>
<organism evidence="1 2">
    <name type="scientific">Streblomastix strix</name>
    <dbReference type="NCBI Taxonomy" id="222440"/>
    <lineage>
        <taxon>Eukaryota</taxon>
        <taxon>Metamonada</taxon>
        <taxon>Preaxostyla</taxon>
        <taxon>Oxymonadida</taxon>
        <taxon>Streblomastigidae</taxon>
        <taxon>Streblomastix</taxon>
    </lineage>
</organism>
<protein>
    <submittedName>
        <fullName evidence="1">Uncharacterized protein</fullName>
    </submittedName>
</protein>
<accession>A0A5J4W8T2</accession>
<feature type="non-terminal residue" evidence="1">
    <location>
        <position position="1"/>
    </location>
</feature>
<sequence length="49" mass="5645">GLAIKLKSSCDFIRMRKNKQFNLVKPDVDEQVEVQANPEIDGYEYATDQ</sequence>
<reference evidence="1 2" key="1">
    <citation type="submission" date="2019-03" db="EMBL/GenBank/DDBJ databases">
        <title>Single cell metagenomics reveals metabolic interactions within the superorganism composed of flagellate Streblomastix strix and complex community of Bacteroidetes bacteria on its surface.</title>
        <authorList>
            <person name="Treitli S.C."/>
            <person name="Kolisko M."/>
            <person name="Husnik F."/>
            <person name="Keeling P."/>
            <person name="Hampl V."/>
        </authorList>
    </citation>
    <scope>NUCLEOTIDE SEQUENCE [LARGE SCALE GENOMIC DNA]</scope>
    <source>
        <strain evidence="1">ST1C</strain>
    </source>
</reference>
<dbReference type="AlphaFoldDB" id="A0A5J4W8T2"/>
<evidence type="ECO:0000313" key="1">
    <source>
        <dbReference type="EMBL" id="KAA6391105.1"/>
    </source>
</evidence>
<dbReference type="EMBL" id="SNRW01002994">
    <property type="protein sequence ID" value="KAA6391105.1"/>
    <property type="molecule type" value="Genomic_DNA"/>
</dbReference>
<name>A0A5J4W8T2_9EUKA</name>
<proteinExistence type="predicted"/>